<dbReference type="KEGG" id="ful:C4N20_11845"/>
<organism evidence="2 3">
    <name type="scientific">Fusobacterium ulcerans</name>
    <dbReference type="NCBI Taxonomy" id="861"/>
    <lineage>
        <taxon>Bacteria</taxon>
        <taxon>Fusobacteriati</taxon>
        <taxon>Fusobacteriota</taxon>
        <taxon>Fusobacteriia</taxon>
        <taxon>Fusobacteriales</taxon>
        <taxon>Fusobacteriaceae</taxon>
        <taxon>Fusobacterium</taxon>
    </lineage>
</organism>
<protein>
    <recommendedName>
        <fullName evidence="4">Beta-carotene 15,15'-monooxygenase</fullName>
    </recommendedName>
</protein>
<name>A0AAX2J9T3_9FUSO</name>
<evidence type="ECO:0008006" key="4">
    <source>
        <dbReference type="Google" id="ProtNLM"/>
    </source>
</evidence>
<evidence type="ECO:0000313" key="3">
    <source>
        <dbReference type="Proteomes" id="UP000249008"/>
    </source>
</evidence>
<gene>
    <name evidence="2" type="ORF">NCTC12112_00929</name>
</gene>
<feature type="transmembrane region" description="Helical" evidence="1">
    <location>
        <begin position="120"/>
        <end position="146"/>
    </location>
</feature>
<feature type="transmembrane region" description="Helical" evidence="1">
    <location>
        <begin position="50"/>
        <end position="68"/>
    </location>
</feature>
<dbReference type="AlphaFoldDB" id="A0AAX2J9T3"/>
<sequence>MNLIVVLEAFILSMVIFSIDFIVSQKGKEDDFEYSSYNLKGETSSNGKEGLVILSSYLIISVFLYFLFKAEPIRSIISSGRSPLSSSFIADILRNINKVRWILLNILIGLYGVRKKRPEGFIFIILSMGMPLIPNSFAFSNIFRIVSAILRILIFRKNILMIIYIISNFLILSFLIFGNMYTSGDLFYRFTSSPYFNLIFSNLYWIMIIAIIIEIIKTANIKDKNEL</sequence>
<evidence type="ECO:0000313" key="2">
    <source>
        <dbReference type="EMBL" id="SQJ00635.1"/>
    </source>
</evidence>
<reference evidence="2 3" key="1">
    <citation type="submission" date="2018-06" db="EMBL/GenBank/DDBJ databases">
        <authorList>
            <consortium name="Pathogen Informatics"/>
            <person name="Doyle S."/>
        </authorList>
    </citation>
    <scope>NUCLEOTIDE SEQUENCE [LARGE SCALE GENOMIC DNA]</scope>
    <source>
        <strain evidence="2 3">NCTC12112</strain>
    </source>
</reference>
<dbReference type="EMBL" id="LS483487">
    <property type="protein sequence ID" value="SQJ00635.1"/>
    <property type="molecule type" value="Genomic_DNA"/>
</dbReference>
<dbReference type="Proteomes" id="UP000249008">
    <property type="component" value="Chromosome 1"/>
</dbReference>
<evidence type="ECO:0000256" key="1">
    <source>
        <dbReference type="SAM" id="Phobius"/>
    </source>
</evidence>
<dbReference type="RefSeq" id="WP_005976610.1">
    <property type="nucleotide sequence ID" value="NZ_CABKNW010000001.1"/>
</dbReference>
<proteinExistence type="predicted"/>
<accession>A0AAX2J9T3</accession>
<keyword evidence="1" id="KW-0472">Membrane</keyword>
<keyword evidence="1" id="KW-1133">Transmembrane helix</keyword>
<feature type="transmembrane region" description="Helical" evidence="1">
    <location>
        <begin position="158"/>
        <end position="178"/>
    </location>
</feature>
<feature type="transmembrane region" description="Helical" evidence="1">
    <location>
        <begin position="198"/>
        <end position="216"/>
    </location>
</feature>
<dbReference type="GeneID" id="78455507"/>
<keyword evidence="1" id="KW-0812">Transmembrane</keyword>